<keyword evidence="4 6" id="KW-0479">Metal-binding</keyword>
<evidence type="ECO:0000313" key="8">
    <source>
        <dbReference type="Proteomes" id="UP000774617"/>
    </source>
</evidence>
<evidence type="ECO:0000256" key="2">
    <source>
        <dbReference type="ARBA" id="ARBA00010617"/>
    </source>
</evidence>
<sequence>TGAPALISIADDALHRRQRAIFAPAFSERAVKEQERLLLRHVGALLAQLSARADGRCEVDVVDMLNFTSFDIMADLAFGAPLGLLEKAEYTPWVRTTFVAIKMLTFRMILGYYFPWTSRLMPYLIPESMKRKRAEHLGYAAAQVDARLAKETDRPDIWTLVLREEKAEAEGKKARLSTAEMHSNAGVFMIAGTETTATALSGMVYLLLKHPDRLSRLKEEIYGNFKSVDEMTLEKLPHLPYLNAVINESMRLYPAAPESLVRAAPAQGAEICGKFVPAGTTAFILHYCAFRSPHNWALPDAFVPERWLSDCDPIFAKDDKKVFQPFSVGPRNCIGRNLAMHEIRLILTSLIWHFDLELCEQSANWNDQKTFSLWDKGPLMVKFSKAKGLP</sequence>
<dbReference type="EMBL" id="JAGTJR010000007">
    <property type="protein sequence ID" value="KAH7057116.1"/>
    <property type="molecule type" value="Genomic_DNA"/>
</dbReference>
<keyword evidence="5 6" id="KW-0408">Iron</keyword>
<keyword evidence="6" id="KW-0503">Monooxygenase</keyword>
<dbReference type="PRINTS" id="PR00385">
    <property type="entry name" value="P450"/>
</dbReference>
<dbReference type="Pfam" id="PF00067">
    <property type="entry name" value="p450"/>
    <property type="match status" value="1"/>
</dbReference>
<comment type="similarity">
    <text evidence="2 6">Belongs to the cytochrome P450 family.</text>
</comment>
<evidence type="ECO:0000256" key="1">
    <source>
        <dbReference type="ARBA" id="ARBA00001971"/>
    </source>
</evidence>
<proteinExistence type="inferred from homology"/>
<dbReference type="InterPro" id="IPR002401">
    <property type="entry name" value="Cyt_P450_E_grp-I"/>
</dbReference>
<dbReference type="Proteomes" id="UP000774617">
    <property type="component" value="Unassembled WGS sequence"/>
</dbReference>
<dbReference type="InterPro" id="IPR050121">
    <property type="entry name" value="Cytochrome_P450_monoxygenase"/>
</dbReference>
<dbReference type="InterPro" id="IPR036396">
    <property type="entry name" value="Cyt_P450_sf"/>
</dbReference>
<gene>
    <name evidence="7" type="ORF">B0J12DRAFT_568702</name>
</gene>
<dbReference type="SUPFAM" id="SSF48264">
    <property type="entry name" value="Cytochrome P450"/>
    <property type="match status" value="1"/>
</dbReference>
<dbReference type="PRINTS" id="PR00463">
    <property type="entry name" value="EP450I"/>
</dbReference>
<dbReference type="InterPro" id="IPR001128">
    <property type="entry name" value="Cyt_P450"/>
</dbReference>
<keyword evidence="3 6" id="KW-0349">Heme</keyword>
<evidence type="ECO:0000256" key="3">
    <source>
        <dbReference type="ARBA" id="ARBA00022617"/>
    </source>
</evidence>
<dbReference type="InterPro" id="IPR017972">
    <property type="entry name" value="Cyt_P450_CS"/>
</dbReference>
<dbReference type="PROSITE" id="PS00086">
    <property type="entry name" value="CYTOCHROME_P450"/>
    <property type="match status" value="1"/>
</dbReference>
<dbReference type="Gene3D" id="1.10.630.10">
    <property type="entry name" value="Cytochrome P450"/>
    <property type="match status" value="1"/>
</dbReference>
<dbReference type="PANTHER" id="PTHR24305">
    <property type="entry name" value="CYTOCHROME P450"/>
    <property type="match status" value="1"/>
</dbReference>
<reference evidence="7 8" key="1">
    <citation type="journal article" date="2021" name="Nat. Commun.">
        <title>Genetic determinants of endophytism in the Arabidopsis root mycobiome.</title>
        <authorList>
            <person name="Mesny F."/>
            <person name="Miyauchi S."/>
            <person name="Thiergart T."/>
            <person name="Pickel B."/>
            <person name="Atanasova L."/>
            <person name="Karlsson M."/>
            <person name="Huettel B."/>
            <person name="Barry K.W."/>
            <person name="Haridas S."/>
            <person name="Chen C."/>
            <person name="Bauer D."/>
            <person name="Andreopoulos W."/>
            <person name="Pangilinan J."/>
            <person name="LaButti K."/>
            <person name="Riley R."/>
            <person name="Lipzen A."/>
            <person name="Clum A."/>
            <person name="Drula E."/>
            <person name="Henrissat B."/>
            <person name="Kohler A."/>
            <person name="Grigoriev I.V."/>
            <person name="Martin F.M."/>
            <person name="Hacquard S."/>
        </authorList>
    </citation>
    <scope>NUCLEOTIDE SEQUENCE [LARGE SCALE GENOMIC DNA]</scope>
    <source>
        <strain evidence="7 8">MPI-SDFR-AT-0080</strain>
    </source>
</reference>
<comment type="caution">
    <text evidence="7">The sequence shown here is derived from an EMBL/GenBank/DDBJ whole genome shotgun (WGS) entry which is preliminary data.</text>
</comment>
<protein>
    <submittedName>
        <fullName evidence="7">Cytochrome P450</fullName>
    </submittedName>
</protein>
<accession>A0ABQ8GIP0</accession>
<keyword evidence="6" id="KW-0560">Oxidoreductase</keyword>
<keyword evidence="8" id="KW-1185">Reference proteome</keyword>
<dbReference type="PANTHER" id="PTHR24305:SF210">
    <property type="entry name" value="CYTOCHROME P450 MONOOXYGENASE ASQL-RELATED"/>
    <property type="match status" value="1"/>
</dbReference>
<evidence type="ECO:0000313" key="7">
    <source>
        <dbReference type="EMBL" id="KAH7057116.1"/>
    </source>
</evidence>
<evidence type="ECO:0000256" key="4">
    <source>
        <dbReference type="ARBA" id="ARBA00022723"/>
    </source>
</evidence>
<feature type="non-terminal residue" evidence="7">
    <location>
        <position position="1"/>
    </location>
</feature>
<comment type="cofactor">
    <cofactor evidence="1">
        <name>heme</name>
        <dbReference type="ChEBI" id="CHEBI:30413"/>
    </cofactor>
</comment>
<dbReference type="CDD" id="cd11058">
    <property type="entry name" value="CYP60B-like"/>
    <property type="match status" value="1"/>
</dbReference>
<evidence type="ECO:0000256" key="5">
    <source>
        <dbReference type="ARBA" id="ARBA00023004"/>
    </source>
</evidence>
<name>A0ABQ8GIP0_9PEZI</name>
<organism evidence="7 8">
    <name type="scientific">Macrophomina phaseolina</name>
    <dbReference type="NCBI Taxonomy" id="35725"/>
    <lineage>
        <taxon>Eukaryota</taxon>
        <taxon>Fungi</taxon>
        <taxon>Dikarya</taxon>
        <taxon>Ascomycota</taxon>
        <taxon>Pezizomycotina</taxon>
        <taxon>Dothideomycetes</taxon>
        <taxon>Dothideomycetes incertae sedis</taxon>
        <taxon>Botryosphaeriales</taxon>
        <taxon>Botryosphaeriaceae</taxon>
        <taxon>Macrophomina</taxon>
    </lineage>
</organism>
<evidence type="ECO:0000256" key="6">
    <source>
        <dbReference type="RuleBase" id="RU000461"/>
    </source>
</evidence>